<evidence type="ECO:0000313" key="11">
    <source>
        <dbReference type="EMBL" id="RNB89849.1"/>
    </source>
</evidence>
<dbReference type="EMBL" id="RHHQ01000008">
    <property type="protein sequence ID" value="RNB89849.1"/>
    <property type="molecule type" value="Genomic_DNA"/>
</dbReference>
<dbReference type="FunFam" id="3.40.50.300:FF:000127">
    <property type="entry name" value="Ribose import ATP-binding protein RbsA"/>
    <property type="match status" value="1"/>
</dbReference>
<evidence type="ECO:0000259" key="10">
    <source>
        <dbReference type="PROSITE" id="PS50893"/>
    </source>
</evidence>
<dbReference type="InterPro" id="IPR003593">
    <property type="entry name" value="AAA+_ATPase"/>
</dbReference>
<dbReference type="GO" id="GO:0005524">
    <property type="term" value="F:ATP binding"/>
    <property type="evidence" value="ECO:0007669"/>
    <property type="project" value="UniProtKB-KW"/>
</dbReference>
<evidence type="ECO:0000256" key="2">
    <source>
        <dbReference type="ARBA" id="ARBA00022448"/>
    </source>
</evidence>
<dbReference type="CDD" id="cd03215">
    <property type="entry name" value="ABC_Carb_Monos_II"/>
    <property type="match status" value="1"/>
</dbReference>
<comment type="subcellular location">
    <subcellularLocation>
        <location evidence="1">Cell membrane</location>
        <topology evidence="1">Peripheral membrane protein</topology>
    </subcellularLocation>
</comment>
<evidence type="ECO:0000256" key="1">
    <source>
        <dbReference type="ARBA" id="ARBA00004202"/>
    </source>
</evidence>
<evidence type="ECO:0000256" key="6">
    <source>
        <dbReference type="ARBA" id="ARBA00022741"/>
    </source>
</evidence>
<evidence type="ECO:0000256" key="9">
    <source>
        <dbReference type="ARBA" id="ARBA00023136"/>
    </source>
</evidence>
<dbReference type="GO" id="GO:0016887">
    <property type="term" value="F:ATP hydrolysis activity"/>
    <property type="evidence" value="ECO:0007669"/>
    <property type="project" value="InterPro"/>
</dbReference>
<keyword evidence="5" id="KW-0677">Repeat</keyword>
<organism evidence="11 12">
    <name type="scientific">Brevibacillus fluminis</name>
    <dbReference type="NCBI Taxonomy" id="511487"/>
    <lineage>
        <taxon>Bacteria</taxon>
        <taxon>Bacillati</taxon>
        <taxon>Bacillota</taxon>
        <taxon>Bacilli</taxon>
        <taxon>Bacillales</taxon>
        <taxon>Paenibacillaceae</taxon>
        <taxon>Brevibacillus</taxon>
    </lineage>
</organism>
<dbReference type="CDD" id="cd03216">
    <property type="entry name" value="ABC_Carb_Monos_I"/>
    <property type="match status" value="1"/>
</dbReference>
<keyword evidence="12" id="KW-1185">Reference proteome</keyword>
<keyword evidence="4" id="KW-0762">Sugar transport</keyword>
<dbReference type="SUPFAM" id="SSF52540">
    <property type="entry name" value="P-loop containing nucleoside triphosphate hydrolases"/>
    <property type="match status" value="2"/>
</dbReference>
<dbReference type="InterPro" id="IPR003439">
    <property type="entry name" value="ABC_transporter-like_ATP-bd"/>
</dbReference>
<dbReference type="PROSITE" id="PS50893">
    <property type="entry name" value="ABC_TRANSPORTER_2"/>
    <property type="match status" value="2"/>
</dbReference>
<keyword evidence="7 11" id="KW-0067">ATP-binding</keyword>
<name>A0A3M8DQN8_9BACL</name>
<dbReference type="Gene3D" id="3.40.50.300">
    <property type="entry name" value="P-loop containing nucleotide triphosphate hydrolases"/>
    <property type="match status" value="2"/>
</dbReference>
<keyword evidence="8" id="KW-1278">Translocase</keyword>
<protein>
    <submittedName>
        <fullName evidence="11">Sugar ABC transporter ATP-binding protein</fullName>
    </submittedName>
</protein>
<dbReference type="InterPro" id="IPR027417">
    <property type="entry name" value="P-loop_NTPase"/>
</dbReference>
<evidence type="ECO:0000256" key="4">
    <source>
        <dbReference type="ARBA" id="ARBA00022597"/>
    </source>
</evidence>
<dbReference type="InterPro" id="IPR017871">
    <property type="entry name" value="ABC_transporter-like_CS"/>
</dbReference>
<feature type="domain" description="ABC transporter" evidence="10">
    <location>
        <begin position="5"/>
        <end position="241"/>
    </location>
</feature>
<dbReference type="SMART" id="SM00382">
    <property type="entry name" value="AAA"/>
    <property type="match status" value="2"/>
</dbReference>
<keyword evidence="9" id="KW-0472">Membrane</keyword>
<dbReference type="PANTHER" id="PTHR43790">
    <property type="entry name" value="CARBOHYDRATE TRANSPORT ATP-BINDING PROTEIN MG119-RELATED"/>
    <property type="match status" value="1"/>
</dbReference>
<evidence type="ECO:0000256" key="3">
    <source>
        <dbReference type="ARBA" id="ARBA00022475"/>
    </source>
</evidence>
<dbReference type="InterPro" id="IPR050107">
    <property type="entry name" value="ABC_carbohydrate_import_ATPase"/>
</dbReference>
<dbReference type="GO" id="GO:0005886">
    <property type="term" value="C:plasma membrane"/>
    <property type="evidence" value="ECO:0007669"/>
    <property type="project" value="UniProtKB-SubCell"/>
</dbReference>
<keyword evidence="6" id="KW-0547">Nucleotide-binding</keyword>
<comment type="caution">
    <text evidence="11">The sequence shown here is derived from an EMBL/GenBank/DDBJ whole genome shotgun (WGS) entry which is preliminary data.</text>
</comment>
<dbReference type="PANTHER" id="PTHR43790:SF3">
    <property type="entry name" value="D-ALLOSE IMPORT ATP-BINDING PROTEIN ALSA-RELATED"/>
    <property type="match status" value="1"/>
</dbReference>
<dbReference type="PROSITE" id="PS00211">
    <property type="entry name" value="ABC_TRANSPORTER_1"/>
    <property type="match status" value="1"/>
</dbReference>
<keyword evidence="3" id="KW-1003">Cell membrane</keyword>
<evidence type="ECO:0000256" key="7">
    <source>
        <dbReference type="ARBA" id="ARBA00022840"/>
    </source>
</evidence>
<dbReference type="OrthoDB" id="9766104at2"/>
<proteinExistence type="predicted"/>
<evidence type="ECO:0000256" key="5">
    <source>
        <dbReference type="ARBA" id="ARBA00022737"/>
    </source>
</evidence>
<dbReference type="RefSeq" id="WP_122918103.1">
    <property type="nucleotide sequence ID" value="NZ_RHHQ01000008.1"/>
</dbReference>
<keyword evidence="2" id="KW-0813">Transport</keyword>
<feature type="domain" description="ABC transporter" evidence="10">
    <location>
        <begin position="252"/>
        <end position="494"/>
    </location>
</feature>
<dbReference type="Proteomes" id="UP000271031">
    <property type="component" value="Unassembled WGS sequence"/>
</dbReference>
<sequence length="500" mass="55098">MSEILSMQNINKSFPGVKALQNVDFSVKKGEIHCLIGANGAGKSTLMKILAGVYPKDDGEIYLQGEKVQITNPADAKRLGVITIHQELSLVEHLTVAENIYLGSYANPRFGFVSWKRLRQQAQALIDRLGIAIDVDTPVAELSMGHKQIVELAKALEGNAKIIIMDEPSTTLSEREIRTLFTIIEELIKQGITIIYISHKLEELFAIGDRVTVLRDGKWVATREMSELDQASLTELIIGYKVEKQQRTSEQLHFPELLRAEALCTRHISDVSFSLGKGEILGLYGLVGAGRTELLKALYGVDSLTAGEIRLDGKQIKIDSPSKAIRLGMGLVPENRKTEGAILGLSVEENAVLPAYDRFASGGVIKPGRIRSEIAEKIRELNVKTPDAQTLMGNLSGGNQQKVIISKWLIRQSKIILFDEPTQGVDIGAKQEIYKIIQKLVAEGASVIVASSEIGELQEICNRILVMFRGKIVGEFRDPQRQKEDILNHAVTGGTSLWNT</sequence>
<reference evidence="11 12" key="1">
    <citation type="submission" date="2018-10" db="EMBL/GenBank/DDBJ databases">
        <title>Phylogenomics of Brevibacillus.</title>
        <authorList>
            <person name="Dunlap C."/>
        </authorList>
    </citation>
    <scope>NUCLEOTIDE SEQUENCE [LARGE SCALE GENOMIC DNA]</scope>
    <source>
        <strain evidence="11 12">JCM 15716</strain>
    </source>
</reference>
<dbReference type="AlphaFoldDB" id="A0A3M8DQN8"/>
<accession>A0A3M8DQN8</accession>
<gene>
    <name evidence="11" type="ORF">EDM56_11875</name>
</gene>
<dbReference type="Pfam" id="PF00005">
    <property type="entry name" value="ABC_tran"/>
    <property type="match status" value="2"/>
</dbReference>
<evidence type="ECO:0000256" key="8">
    <source>
        <dbReference type="ARBA" id="ARBA00022967"/>
    </source>
</evidence>
<evidence type="ECO:0000313" key="12">
    <source>
        <dbReference type="Proteomes" id="UP000271031"/>
    </source>
</evidence>